<dbReference type="Proteomes" id="UP000193664">
    <property type="component" value="Unassembled WGS sequence"/>
</dbReference>
<feature type="region of interest" description="Disordered" evidence="1">
    <location>
        <begin position="45"/>
        <end position="66"/>
    </location>
</feature>
<dbReference type="EMBL" id="LNKF01000002">
    <property type="protein sequence ID" value="OSG95663.1"/>
    <property type="molecule type" value="Genomic_DNA"/>
</dbReference>
<dbReference type="RefSeq" id="WP_085408334.1">
    <property type="nucleotide sequence ID" value="NZ_JAQDUD010000001.1"/>
</dbReference>
<proteinExistence type="predicted"/>
<accession>A0A1X2ZMQ9</accession>
<dbReference type="AlphaFoldDB" id="A0A1X2ZMQ9"/>
<organism evidence="2 3">
    <name type="scientific">Bifidobacterium adolescentis</name>
    <dbReference type="NCBI Taxonomy" id="1680"/>
    <lineage>
        <taxon>Bacteria</taxon>
        <taxon>Bacillati</taxon>
        <taxon>Actinomycetota</taxon>
        <taxon>Actinomycetes</taxon>
        <taxon>Bifidobacteriales</taxon>
        <taxon>Bifidobacteriaceae</taxon>
        <taxon>Bifidobacterium</taxon>
    </lineage>
</organism>
<reference evidence="2 3" key="1">
    <citation type="journal article" date="2016" name="Sci. Rep.">
        <title>Evaluation of genetic diversity among strains of the human gut commensal Bifidobacterium adolescentis.</title>
        <authorList>
            <person name="Duranti S."/>
            <person name="Milani C."/>
            <person name="Lugli G.A."/>
            <person name="Mancabelli L."/>
            <person name="Turroni F."/>
            <person name="Ferrario C."/>
            <person name="Mangifesta M."/>
            <person name="Viappiani A."/>
            <person name="Sanchez B."/>
            <person name="Margolles A."/>
            <person name="van Sinderen D."/>
            <person name="Ventura M."/>
        </authorList>
    </citation>
    <scope>NUCLEOTIDE SEQUENCE [LARGE SCALE GENOMIC DNA]</scope>
    <source>
        <strain evidence="2 3">AD2-8</strain>
    </source>
</reference>
<protein>
    <submittedName>
        <fullName evidence="2">G28 phagic protein</fullName>
    </submittedName>
</protein>
<evidence type="ECO:0000256" key="1">
    <source>
        <dbReference type="SAM" id="MobiDB-lite"/>
    </source>
</evidence>
<sequence length="66" mass="7374">MTTEYLGVKQVAERLGVANAAVYDLPEPDVRIGRTRGWLPETIDRWNAQRPGRGVGGGRPRKQNDK</sequence>
<name>A0A1X2ZMQ9_BIFAD</name>
<evidence type="ECO:0000313" key="3">
    <source>
        <dbReference type="Proteomes" id="UP000193664"/>
    </source>
</evidence>
<comment type="caution">
    <text evidence="2">The sequence shown here is derived from an EMBL/GenBank/DDBJ whole genome shotgun (WGS) entry which is preliminary data.</text>
</comment>
<evidence type="ECO:0000313" key="2">
    <source>
        <dbReference type="EMBL" id="OSG95663.1"/>
    </source>
</evidence>
<gene>
    <name evidence="2" type="ORF">AD0028_0903</name>
</gene>